<dbReference type="GO" id="GO:0005634">
    <property type="term" value="C:nucleus"/>
    <property type="evidence" value="ECO:0007669"/>
    <property type="project" value="TreeGrafter"/>
</dbReference>
<evidence type="ECO:0000256" key="4">
    <source>
        <dbReference type="ARBA" id="ARBA00037112"/>
    </source>
</evidence>
<evidence type="ECO:0000256" key="1">
    <source>
        <dbReference type="ARBA" id="ARBA00004173"/>
    </source>
</evidence>
<gene>
    <name evidence="8" type="ORF">BGTH12_LOCUS4443</name>
</gene>
<comment type="similarity">
    <text evidence="2">Belongs to the OXR1 family.</text>
</comment>
<proteinExistence type="inferred from homology"/>
<evidence type="ECO:0000259" key="7">
    <source>
        <dbReference type="PROSITE" id="PS51886"/>
    </source>
</evidence>
<comment type="caution">
    <text evidence="8">The sequence shown here is derived from an EMBL/GenBank/DDBJ whole genome shotgun (WGS) entry which is preliminary data.</text>
</comment>
<evidence type="ECO:0000256" key="3">
    <source>
        <dbReference type="ARBA" id="ARBA00023128"/>
    </source>
</evidence>
<dbReference type="InterPro" id="IPR006571">
    <property type="entry name" value="TLDc_dom"/>
</dbReference>
<feature type="domain" description="TLDc" evidence="7">
    <location>
        <begin position="102"/>
        <end position="310"/>
    </location>
</feature>
<comment type="subcellular location">
    <subcellularLocation>
        <location evidence="1">Mitochondrion</location>
    </subcellularLocation>
</comment>
<reference evidence="8" key="1">
    <citation type="submission" date="2020-10" db="EMBL/GenBank/DDBJ databases">
        <authorList>
            <person name="Muller C M."/>
        </authorList>
    </citation>
    <scope>NUCLEOTIDE SEQUENCE</scope>
    <source>
        <strain evidence="8">THUN-12</strain>
    </source>
</reference>
<dbReference type="SMART" id="SM00584">
    <property type="entry name" value="TLDc"/>
    <property type="match status" value="1"/>
</dbReference>
<dbReference type="GO" id="GO:0005739">
    <property type="term" value="C:mitochondrion"/>
    <property type="evidence" value="ECO:0007669"/>
    <property type="project" value="UniProtKB-SubCell"/>
</dbReference>
<dbReference type="PANTHER" id="PTHR23354:SF62">
    <property type="entry name" value="MUSTARD, ISOFORM V"/>
    <property type="match status" value="1"/>
</dbReference>
<evidence type="ECO:0000256" key="6">
    <source>
        <dbReference type="SAM" id="MobiDB-lite"/>
    </source>
</evidence>
<dbReference type="PROSITE" id="PS51886">
    <property type="entry name" value="TLDC"/>
    <property type="match status" value="1"/>
</dbReference>
<dbReference type="Proteomes" id="UP000683417">
    <property type="component" value="Unassembled WGS sequence"/>
</dbReference>
<dbReference type="AlphaFoldDB" id="A0A9W4D853"/>
<evidence type="ECO:0000313" key="9">
    <source>
        <dbReference type="Proteomes" id="UP000683417"/>
    </source>
</evidence>
<comment type="function">
    <text evidence="4">May be involved in protection from oxidative damage.</text>
</comment>
<feature type="region of interest" description="Disordered" evidence="6">
    <location>
        <begin position="1"/>
        <end position="25"/>
    </location>
</feature>
<keyword evidence="3" id="KW-0496">Mitochondrion</keyword>
<evidence type="ECO:0000256" key="5">
    <source>
        <dbReference type="ARBA" id="ARBA00040604"/>
    </source>
</evidence>
<dbReference type="PANTHER" id="PTHR23354">
    <property type="entry name" value="NUCLEOLAR PROTEIN 7/ESTROGEN RECEPTOR COACTIVATOR-RELATED"/>
    <property type="match status" value="1"/>
</dbReference>
<organism evidence="8 9">
    <name type="scientific">Blumeria graminis f. sp. triticale</name>
    <dbReference type="NCBI Taxonomy" id="1689686"/>
    <lineage>
        <taxon>Eukaryota</taxon>
        <taxon>Fungi</taxon>
        <taxon>Dikarya</taxon>
        <taxon>Ascomycota</taxon>
        <taxon>Pezizomycotina</taxon>
        <taxon>Leotiomycetes</taxon>
        <taxon>Erysiphales</taxon>
        <taxon>Erysiphaceae</taxon>
        <taxon>Blumeria</taxon>
    </lineage>
</organism>
<dbReference type="GO" id="GO:0006979">
    <property type="term" value="P:response to oxidative stress"/>
    <property type="evidence" value="ECO:0007669"/>
    <property type="project" value="TreeGrafter"/>
</dbReference>
<dbReference type="EMBL" id="CAJHIT010000007">
    <property type="protein sequence ID" value="CAD6503085.1"/>
    <property type="molecule type" value="Genomic_DNA"/>
</dbReference>
<accession>A0A9W4D853</accession>
<protein>
    <recommendedName>
        <fullName evidence="5">Oxidation resistance protein 1</fullName>
    </recommendedName>
</protein>
<feature type="compositionally biased region" description="Polar residues" evidence="6">
    <location>
        <begin position="1"/>
        <end position="11"/>
    </location>
</feature>
<evidence type="ECO:0000313" key="8">
    <source>
        <dbReference type="EMBL" id="CAD6503085.1"/>
    </source>
</evidence>
<dbReference type="Pfam" id="PF07534">
    <property type="entry name" value="TLD"/>
    <property type="match status" value="2"/>
</dbReference>
<evidence type="ECO:0000256" key="2">
    <source>
        <dbReference type="ARBA" id="ARBA00009540"/>
    </source>
</evidence>
<name>A0A9W4D853_BLUGR</name>
<sequence>MMMATNKYTDSSNHKEGNNSDTALSGSWGVPAVSHAVTGFLRRFATEANAKSDKSMTPVESYYGASDGASSPRIRKASPFQPPPLYQITLHGYHPTTQDSAKLLSKSLAEEIRLLIPARLQLCEEWNLVYSLEEDGVSLGTLYKKCSTLCGRRNGFVLVVRDGKGDLFGAYLNEAPRVEPHFFGNGECFLWRSSFVPCLTPKRSQSHTKSNDTSGQLLSPEIPEQTISNSYKNSQHIRFKAFPYSGINDYLMLCDTGYLSFGGGDGRYGLWLDDTFEQGISSNCLTFGNEPLSDEGEKFDVMGVEVWCIGHLP</sequence>